<proteinExistence type="predicted"/>
<feature type="domain" description="C2H2-type" evidence="9">
    <location>
        <begin position="453"/>
        <end position="480"/>
    </location>
</feature>
<gene>
    <name evidence="12" type="primary">Znf398_0</name>
    <name evidence="12" type="ORF">SAPAEN_R10145</name>
</gene>
<dbReference type="InterPro" id="IPR003655">
    <property type="entry name" value="aKRAB"/>
</dbReference>
<feature type="region of interest" description="Disordered" evidence="8">
    <location>
        <begin position="1"/>
        <end position="30"/>
    </location>
</feature>
<evidence type="ECO:0000256" key="5">
    <source>
        <dbReference type="ARBA" id="ARBA00022833"/>
    </source>
</evidence>
<dbReference type="GO" id="GO:0000978">
    <property type="term" value="F:RNA polymerase II cis-regulatory region sequence-specific DNA binding"/>
    <property type="evidence" value="ECO:0007669"/>
    <property type="project" value="TreeGrafter"/>
</dbReference>
<dbReference type="CDD" id="cd07765">
    <property type="entry name" value="KRAB_A-box"/>
    <property type="match status" value="1"/>
</dbReference>
<dbReference type="AlphaFoldDB" id="A0A7K7SYR6"/>
<evidence type="ECO:0000256" key="4">
    <source>
        <dbReference type="ARBA" id="ARBA00022771"/>
    </source>
</evidence>
<evidence type="ECO:0000313" key="12">
    <source>
        <dbReference type="EMBL" id="NXA09750.1"/>
    </source>
</evidence>
<feature type="compositionally biased region" description="Polar residues" evidence="8">
    <location>
        <begin position="201"/>
        <end position="221"/>
    </location>
</feature>
<dbReference type="GO" id="GO:0008270">
    <property type="term" value="F:zinc ion binding"/>
    <property type="evidence" value="ECO:0007669"/>
    <property type="project" value="UniProtKB-KW"/>
</dbReference>
<evidence type="ECO:0000256" key="6">
    <source>
        <dbReference type="ARBA" id="ARBA00023242"/>
    </source>
</evidence>
<dbReference type="InterPro" id="IPR050752">
    <property type="entry name" value="C2H2-ZF_domain"/>
</dbReference>
<keyword evidence="4 7" id="KW-0863">Zinc-finger</keyword>
<evidence type="ECO:0000256" key="2">
    <source>
        <dbReference type="ARBA" id="ARBA00022723"/>
    </source>
</evidence>
<feature type="domain" description="C2H2-type" evidence="9">
    <location>
        <begin position="481"/>
        <end position="508"/>
    </location>
</feature>
<feature type="region of interest" description="Disordered" evidence="8">
    <location>
        <begin position="150"/>
        <end position="274"/>
    </location>
</feature>
<comment type="subcellular location">
    <subcellularLocation>
        <location evidence="1">Nucleus</location>
    </subcellularLocation>
</comment>
<dbReference type="FunFam" id="3.30.160.60:FF:000145">
    <property type="entry name" value="Zinc finger protein 574"/>
    <property type="match status" value="1"/>
</dbReference>
<dbReference type="SUPFAM" id="SSF57667">
    <property type="entry name" value="beta-beta-alpha zinc fingers"/>
    <property type="match status" value="2"/>
</dbReference>
<dbReference type="Gene3D" id="6.10.140.140">
    <property type="match status" value="1"/>
</dbReference>
<dbReference type="SMART" id="SM00355">
    <property type="entry name" value="ZnF_C2H2"/>
    <property type="match status" value="4"/>
</dbReference>
<feature type="non-terminal residue" evidence="12">
    <location>
        <position position="1"/>
    </location>
</feature>
<feature type="domain" description="KRAB" evidence="10">
    <location>
        <begin position="107"/>
        <end position="179"/>
    </location>
</feature>
<evidence type="ECO:0000256" key="8">
    <source>
        <dbReference type="SAM" id="MobiDB-lite"/>
    </source>
</evidence>
<dbReference type="Proteomes" id="UP000589485">
    <property type="component" value="Unassembled WGS sequence"/>
</dbReference>
<organism evidence="12 13">
    <name type="scientific">Sapayoa aenigma</name>
    <name type="common">broad-billed sapayoa</name>
    <dbReference type="NCBI Taxonomy" id="239371"/>
    <lineage>
        <taxon>Eukaryota</taxon>
        <taxon>Metazoa</taxon>
        <taxon>Chordata</taxon>
        <taxon>Craniata</taxon>
        <taxon>Vertebrata</taxon>
        <taxon>Euteleostomi</taxon>
        <taxon>Archelosauria</taxon>
        <taxon>Archosauria</taxon>
        <taxon>Dinosauria</taxon>
        <taxon>Saurischia</taxon>
        <taxon>Theropoda</taxon>
        <taxon>Coelurosauria</taxon>
        <taxon>Aves</taxon>
        <taxon>Neognathae</taxon>
        <taxon>Neoaves</taxon>
        <taxon>Telluraves</taxon>
        <taxon>Australaves</taxon>
        <taxon>Passeriformes</taxon>
        <taxon>Tyrannidae</taxon>
        <taxon>Sapayoa</taxon>
    </lineage>
</organism>
<reference evidence="12 13" key="1">
    <citation type="submission" date="2019-09" db="EMBL/GenBank/DDBJ databases">
        <title>Bird 10,000 Genomes (B10K) Project - Family phase.</title>
        <authorList>
            <person name="Zhang G."/>
        </authorList>
    </citation>
    <scope>NUCLEOTIDE SEQUENCE [LARGE SCALE GENOMIC DNA]</scope>
    <source>
        <strain evidence="12">B10K-DU-030-41</strain>
        <tissue evidence="12">Muscle</tissue>
    </source>
</reference>
<dbReference type="SMART" id="SM00349">
    <property type="entry name" value="KRAB"/>
    <property type="match status" value="1"/>
</dbReference>
<keyword evidence="3" id="KW-0677">Repeat</keyword>
<feature type="domain" description="KRAB-related" evidence="11">
    <location>
        <begin position="104"/>
        <end position="168"/>
    </location>
</feature>
<dbReference type="EMBL" id="VZSY01000313">
    <property type="protein sequence ID" value="NXA09750.1"/>
    <property type="molecule type" value="Genomic_DNA"/>
</dbReference>
<dbReference type="PROSITE" id="PS50805">
    <property type="entry name" value="KRAB"/>
    <property type="match status" value="1"/>
</dbReference>
<keyword evidence="6" id="KW-0539">Nucleus</keyword>
<feature type="domain" description="C2H2-type" evidence="9">
    <location>
        <begin position="594"/>
        <end position="616"/>
    </location>
</feature>
<dbReference type="Gene3D" id="3.30.160.60">
    <property type="entry name" value="Classic Zinc Finger"/>
    <property type="match status" value="4"/>
</dbReference>
<evidence type="ECO:0000313" key="13">
    <source>
        <dbReference type="Proteomes" id="UP000589485"/>
    </source>
</evidence>
<evidence type="ECO:0000256" key="1">
    <source>
        <dbReference type="ARBA" id="ARBA00004123"/>
    </source>
</evidence>
<keyword evidence="5" id="KW-0862">Zinc</keyword>
<dbReference type="GO" id="GO:0005634">
    <property type="term" value="C:nucleus"/>
    <property type="evidence" value="ECO:0007669"/>
    <property type="project" value="UniProtKB-SubCell"/>
</dbReference>
<dbReference type="PROSITE" id="PS00028">
    <property type="entry name" value="ZINC_FINGER_C2H2_1"/>
    <property type="match status" value="4"/>
</dbReference>
<feature type="compositionally biased region" description="Pro residues" evidence="8">
    <location>
        <begin position="1"/>
        <end position="13"/>
    </location>
</feature>
<dbReference type="InterPro" id="IPR001909">
    <property type="entry name" value="KRAB"/>
</dbReference>
<evidence type="ECO:0000256" key="7">
    <source>
        <dbReference type="PROSITE-ProRule" id="PRU00042"/>
    </source>
</evidence>
<sequence>SGLPGDPDPPGHPQVPGTLRRKAMPGTGPAELQELRSRTERAERRLLACENLVGELGSSLAALGSLLQGYGDLQQRLLNLENLLKNRNFWILRLPPGSRGEIPKVPLTFDDISVYFNELEWERLERWQKDLYRAVMRGNYETLVSLADGAVSKPDGRSRMERDEELRAKKGQEPPRTHTGDNQKPPHTEVGDSQKHHLTHTGDSQKSPKAQTGNSQKPPKTQTEDSQKPPQTGVPNNEKPLQTPEEMEQQKEASGEDPVPMEGAPGESKGCQGDVQPLFQVSRELQSQKVPPDPSFLQADPPQLPQLLLVLQPLPSSIPFPGHAPAPQCLVLRGQNLGPGLEVPQQCQHRDSTALGTCHTTVTQTWCPCVPEEASSPENEMPCEEASPKGVQVKEEEPEALPIDSTPSPGSEIQKCPKNEPVKAKSKKKPNRCETSSLLMGNCRRGYVREWSHPCTECGKRFRLKINLIIHQRSHAKEGPYECPVCEIGFTDKRHLDLHRSIHVKDRAFGAKVWGNVHPELRVRPRREPCGHGPHARAAWLGQPKEEPDRGGLSGAGVAQQPNPKWRCTYCKKILSCSVSLRRHLRTHMRDRPYCCSICNKCFTRRTHLLRHEKIHERALATLRQAGSAQPAAGIPASLQR</sequence>
<dbReference type="PROSITE" id="PS50157">
    <property type="entry name" value="ZINC_FINGER_C2H2_2"/>
    <property type="match status" value="4"/>
</dbReference>
<keyword evidence="13" id="KW-1185">Reference proteome</keyword>
<dbReference type="InterPro" id="IPR036051">
    <property type="entry name" value="KRAB_dom_sf"/>
</dbReference>
<feature type="compositionally biased region" description="Basic and acidic residues" evidence="8">
    <location>
        <begin position="154"/>
        <end position="195"/>
    </location>
</feature>
<dbReference type="OrthoDB" id="8922241at2759"/>
<dbReference type="InterPro" id="IPR036236">
    <property type="entry name" value="Znf_C2H2_sf"/>
</dbReference>
<dbReference type="PANTHER" id="PTHR24384:SF243">
    <property type="entry name" value="ZINC FINGER PROTEIN 777"/>
    <property type="match status" value="1"/>
</dbReference>
<feature type="domain" description="C2H2-type" evidence="9">
    <location>
        <begin position="566"/>
        <end position="593"/>
    </location>
</feature>
<name>A0A7K7SYR6_9TYRA</name>
<dbReference type="Pfam" id="PF01352">
    <property type="entry name" value="KRAB"/>
    <property type="match status" value="1"/>
</dbReference>
<keyword evidence="2" id="KW-0479">Metal-binding</keyword>
<feature type="region of interest" description="Disordered" evidence="8">
    <location>
        <begin position="526"/>
        <end position="560"/>
    </location>
</feature>
<dbReference type="SUPFAM" id="SSF109640">
    <property type="entry name" value="KRAB domain (Kruppel-associated box)"/>
    <property type="match status" value="1"/>
</dbReference>
<dbReference type="GO" id="GO:0000981">
    <property type="term" value="F:DNA-binding transcription factor activity, RNA polymerase II-specific"/>
    <property type="evidence" value="ECO:0007669"/>
    <property type="project" value="TreeGrafter"/>
</dbReference>
<evidence type="ECO:0000259" key="9">
    <source>
        <dbReference type="PROSITE" id="PS50157"/>
    </source>
</evidence>
<dbReference type="InterPro" id="IPR013087">
    <property type="entry name" value="Znf_C2H2_type"/>
</dbReference>
<protein>
    <submittedName>
        <fullName evidence="12">ZN398 protein</fullName>
    </submittedName>
</protein>
<dbReference type="Pfam" id="PF00096">
    <property type="entry name" value="zf-C2H2"/>
    <property type="match status" value="2"/>
</dbReference>
<evidence type="ECO:0000259" key="11">
    <source>
        <dbReference type="PROSITE" id="PS50806"/>
    </source>
</evidence>
<feature type="non-terminal residue" evidence="12">
    <location>
        <position position="641"/>
    </location>
</feature>
<evidence type="ECO:0000256" key="3">
    <source>
        <dbReference type="ARBA" id="ARBA00022737"/>
    </source>
</evidence>
<dbReference type="PROSITE" id="PS50806">
    <property type="entry name" value="KRAB_RELATED"/>
    <property type="match status" value="1"/>
</dbReference>
<accession>A0A7K7SYR6</accession>
<evidence type="ECO:0000259" key="10">
    <source>
        <dbReference type="PROSITE" id="PS50805"/>
    </source>
</evidence>
<feature type="region of interest" description="Disordered" evidence="8">
    <location>
        <begin position="374"/>
        <end position="433"/>
    </location>
</feature>
<comment type="caution">
    <text evidence="12">The sequence shown here is derived from an EMBL/GenBank/DDBJ whole genome shotgun (WGS) entry which is preliminary data.</text>
</comment>
<dbReference type="FunFam" id="3.30.160.60:FF:000340">
    <property type="entry name" value="zinc finger protein 473 isoform X1"/>
    <property type="match status" value="1"/>
</dbReference>
<dbReference type="PANTHER" id="PTHR24384">
    <property type="entry name" value="FINGER PUTATIVE TRANSCRIPTION FACTOR FAMILY-RELATED"/>
    <property type="match status" value="1"/>
</dbReference>